<keyword evidence="2" id="KW-1133">Transmembrane helix</keyword>
<evidence type="ECO:0000313" key="3">
    <source>
        <dbReference type="EMBL" id="BBM43804.1"/>
    </source>
</evidence>
<sequence length="131" mass="14197">MEKLVRRGGSGHSHGGGHSHSHGSSGSYHYSGHYGGEHSSGEHSSGHSDGEGNGKSKKSGDDEQENSSSFWRSHGSHSGSSRQRNCESIVDAKERQDCIDNSNNANNLVSFFIFCAVIVFIFLKIKDFGRK</sequence>
<accession>A0A7U6LCA3</accession>
<feature type="transmembrane region" description="Helical" evidence="2">
    <location>
        <begin position="108"/>
        <end position="125"/>
    </location>
</feature>
<dbReference type="GeneID" id="84805370"/>
<dbReference type="RefSeq" id="WP_018498430.1">
    <property type="nucleotide sequence ID" value="NZ_AP019829.2"/>
</dbReference>
<feature type="compositionally biased region" description="Low complexity" evidence="1">
    <location>
        <begin position="22"/>
        <end position="32"/>
    </location>
</feature>
<feature type="region of interest" description="Disordered" evidence="1">
    <location>
        <begin position="1"/>
        <end position="88"/>
    </location>
</feature>
<reference evidence="3 4" key="1">
    <citation type="submission" date="2019-07" db="EMBL/GenBank/DDBJ databases">
        <title>Complete Genome Sequence of Leptotrichia wadei Strain JCM16777.</title>
        <authorList>
            <person name="Watanabe S."/>
            <person name="Cui L."/>
        </authorList>
    </citation>
    <scope>NUCLEOTIDE SEQUENCE [LARGE SCALE GENOMIC DNA]</scope>
    <source>
        <strain evidence="3 4">JCM16777</strain>
    </source>
</reference>
<gene>
    <name evidence="3" type="ORF">JCM16777_2077</name>
</gene>
<evidence type="ECO:0000256" key="2">
    <source>
        <dbReference type="SAM" id="Phobius"/>
    </source>
</evidence>
<protein>
    <submittedName>
        <fullName evidence="3">Uncharacterized protein</fullName>
    </submittedName>
</protein>
<keyword evidence="2" id="KW-0812">Transmembrane</keyword>
<proteinExistence type="predicted"/>
<feature type="compositionally biased region" description="Low complexity" evidence="1">
    <location>
        <begin position="67"/>
        <end position="82"/>
    </location>
</feature>
<evidence type="ECO:0000256" key="1">
    <source>
        <dbReference type="SAM" id="MobiDB-lite"/>
    </source>
</evidence>
<name>A0A7U6LCA3_9FUSO</name>
<dbReference type="Proteomes" id="UP000321943">
    <property type="component" value="Chromosome"/>
</dbReference>
<dbReference type="KEGG" id="lwd:JCM16777_2077"/>
<dbReference type="AlphaFoldDB" id="A0A7U6LCA3"/>
<organism evidence="3 4">
    <name type="scientific">Leptotrichia wadei</name>
    <dbReference type="NCBI Taxonomy" id="157687"/>
    <lineage>
        <taxon>Bacteria</taxon>
        <taxon>Fusobacteriati</taxon>
        <taxon>Fusobacteriota</taxon>
        <taxon>Fusobacteriia</taxon>
        <taxon>Fusobacteriales</taxon>
        <taxon>Leptotrichiaceae</taxon>
        <taxon>Leptotrichia</taxon>
    </lineage>
</organism>
<feature type="compositionally biased region" description="Basic and acidic residues" evidence="1">
    <location>
        <begin position="35"/>
        <end position="61"/>
    </location>
</feature>
<keyword evidence="2" id="KW-0472">Membrane</keyword>
<dbReference type="EMBL" id="AP019829">
    <property type="protein sequence ID" value="BBM43804.1"/>
    <property type="molecule type" value="Genomic_DNA"/>
</dbReference>
<evidence type="ECO:0000313" key="4">
    <source>
        <dbReference type="Proteomes" id="UP000321943"/>
    </source>
</evidence>